<organism evidence="3 4">
    <name type="scientific">Rarispira pelagica</name>
    <dbReference type="NCBI Taxonomy" id="3141764"/>
    <lineage>
        <taxon>Bacteria</taxon>
        <taxon>Pseudomonadati</taxon>
        <taxon>Spirochaetota</taxon>
        <taxon>Spirochaetia</taxon>
        <taxon>Winmispirales</taxon>
        <taxon>Winmispiraceae</taxon>
        <taxon>Rarispira</taxon>
    </lineage>
</organism>
<reference evidence="3 4" key="1">
    <citation type="submission" date="2024-03" db="EMBL/GenBank/DDBJ databases">
        <title>Ignisphaera cupida sp. nov., a hyperthermophilic hydrolytic archaeon from a hot spring of Kamchatka, and proposal of Ignisphaeraceae fam. nov.</title>
        <authorList>
            <person name="Podosokorskaya O.A."/>
            <person name="Elcheninov A.G."/>
            <person name="Maltseva A.I."/>
            <person name="Zayulina K.S."/>
            <person name="Novikov A."/>
            <person name="Merkel A.Y."/>
        </authorList>
    </citation>
    <scope>NUCLEOTIDE SEQUENCE [LARGE SCALE GENOMIC DNA]</scope>
    <source>
        <strain evidence="3 4">38H-sp</strain>
    </source>
</reference>
<sequence length="389" mass="45164">MNILYSYASFRFTDKEEVGGEEKVAWGTVYGMAKRGHICYVMSPEIELSRDYENIIPIFIKRCAFRKEKNKVMRKIKAYVFLLESYKQAKKLIKKKKIDVIHHIRPSYPGFFSPVSGLGVPFVLGGITVPYREWNNQNKRISERIKIYLWNKMLSNSSAVLFEVKEAFKYVPDKYRNESYLFYNGVDTQFFYPSSDKNMTKDYLNILFVGRLMPLKGIDVFLEAVSILSKKLDRNFRVKIAGWGEIDRYKALCVDKKIDKIVDFCGVLDRDKLRKLYQSSDIFVLPSRKDNGPNSLLEAMSCGLPVIASNVMGIPEIVSHDTNGLLVPPSDPVALADAIEVLMLDDKRRQLMSENNRQLMVSRFDWNVYVDRLEKVYRDVQKSFSYSRK</sequence>
<feature type="domain" description="Glycosyltransferase subfamily 4-like N-terminal" evidence="2">
    <location>
        <begin position="18"/>
        <end position="189"/>
    </location>
</feature>
<dbReference type="PANTHER" id="PTHR12526">
    <property type="entry name" value="GLYCOSYLTRANSFERASE"/>
    <property type="match status" value="1"/>
</dbReference>
<dbReference type="Proteomes" id="UP001466331">
    <property type="component" value="Unassembled WGS sequence"/>
</dbReference>
<evidence type="ECO:0000313" key="3">
    <source>
        <dbReference type="EMBL" id="MEM5947473.1"/>
    </source>
</evidence>
<gene>
    <name evidence="3" type="ORF">WKV44_02840</name>
</gene>
<dbReference type="InterPro" id="IPR028098">
    <property type="entry name" value="Glyco_trans_4-like_N"/>
</dbReference>
<evidence type="ECO:0000259" key="1">
    <source>
        <dbReference type="Pfam" id="PF00534"/>
    </source>
</evidence>
<keyword evidence="4" id="KW-1185">Reference proteome</keyword>
<dbReference type="RefSeq" id="WP_420068921.1">
    <property type="nucleotide sequence ID" value="NZ_JBCHKQ010000001.1"/>
</dbReference>
<dbReference type="Gene3D" id="3.40.50.2000">
    <property type="entry name" value="Glycogen Phosphorylase B"/>
    <property type="match status" value="2"/>
</dbReference>
<comment type="caution">
    <text evidence="3">The sequence shown here is derived from an EMBL/GenBank/DDBJ whole genome shotgun (WGS) entry which is preliminary data.</text>
</comment>
<keyword evidence="3" id="KW-0328">Glycosyltransferase</keyword>
<protein>
    <submittedName>
        <fullName evidence="3">Glycosyltransferase family 4 protein</fullName>
        <ecNumber evidence="3">2.4.-.-</ecNumber>
    </submittedName>
</protein>
<proteinExistence type="predicted"/>
<name>A0ABU9U9X1_9SPIR</name>
<feature type="domain" description="Glycosyl transferase family 1" evidence="1">
    <location>
        <begin position="201"/>
        <end position="358"/>
    </location>
</feature>
<dbReference type="GO" id="GO:0016757">
    <property type="term" value="F:glycosyltransferase activity"/>
    <property type="evidence" value="ECO:0007669"/>
    <property type="project" value="UniProtKB-KW"/>
</dbReference>
<dbReference type="EMBL" id="JBCHKQ010000001">
    <property type="protein sequence ID" value="MEM5947473.1"/>
    <property type="molecule type" value="Genomic_DNA"/>
</dbReference>
<accession>A0ABU9U9X1</accession>
<dbReference type="CDD" id="cd03801">
    <property type="entry name" value="GT4_PimA-like"/>
    <property type="match status" value="1"/>
</dbReference>
<dbReference type="SUPFAM" id="SSF53756">
    <property type="entry name" value="UDP-Glycosyltransferase/glycogen phosphorylase"/>
    <property type="match status" value="1"/>
</dbReference>
<keyword evidence="3" id="KW-0808">Transferase</keyword>
<dbReference type="InterPro" id="IPR001296">
    <property type="entry name" value="Glyco_trans_1"/>
</dbReference>
<dbReference type="EC" id="2.4.-.-" evidence="3"/>
<dbReference type="Pfam" id="PF00534">
    <property type="entry name" value="Glycos_transf_1"/>
    <property type="match status" value="1"/>
</dbReference>
<evidence type="ECO:0000259" key="2">
    <source>
        <dbReference type="Pfam" id="PF13439"/>
    </source>
</evidence>
<dbReference type="Pfam" id="PF13439">
    <property type="entry name" value="Glyco_transf_4"/>
    <property type="match status" value="1"/>
</dbReference>
<evidence type="ECO:0000313" key="4">
    <source>
        <dbReference type="Proteomes" id="UP001466331"/>
    </source>
</evidence>